<feature type="modified residue" description="4-aspartylphosphate" evidence="5">
    <location>
        <position position="55"/>
    </location>
</feature>
<organism evidence="8 9">
    <name type="scientific">Actinomadura vinacea</name>
    <dbReference type="NCBI Taxonomy" id="115336"/>
    <lineage>
        <taxon>Bacteria</taxon>
        <taxon>Bacillati</taxon>
        <taxon>Actinomycetota</taxon>
        <taxon>Actinomycetes</taxon>
        <taxon>Streptosporangiales</taxon>
        <taxon>Thermomonosporaceae</taxon>
        <taxon>Actinomadura</taxon>
    </lineage>
</organism>
<keyword evidence="9" id="KW-1185">Reference proteome</keyword>
<dbReference type="PRINTS" id="PR00038">
    <property type="entry name" value="HTHLUXR"/>
</dbReference>
<dbReference type="CDD" id="cd17535">
    <property type="entry name" value="REC_NarL-like"/>
    <property type="match status" value="1"/>
</dbReference>
<dbReference type="InterPro" id="IPR000792">
    <property type="entry name" value="Tscrpt_reg_LuxR_C"/>
</dbReference>
<dbReference type="PANTHER" id="PTHR43214">
    <property type="entry name" value="TWO-COMPONENT RESPONSE REGULATOR"/>
    <property type="match status" value="1"/>
</dbReference>
<dbReference type="EMBL" id="BAAARW010000006">
    <property type="protein sequence ID" value="GAA2411170.1"/>
    <property type="molecule type" value="Genomic_DNA"/>
</dbReference>
<dbReference type="RefSeq" id="WP_344588429.1">
    <property type="nucleotide sequence ID" value="NZ_BAAARW010000006.1"/>
</dbReference>
<evidence type="ECO:0000259" key="7">
    <source>
        <dbReference type="PROSITE" id="PS50110"/>
    </source>
</evidence>
<dbReference type="SMART" id="SM00448">
    <property type="entry name" value="REC"/>
    <property type="match status" value="1"/>
</dbReference>
<accession>A0ABN3IQS7</accession>
<gene>
    <name evidence="8" type="ORF">GCM10010191_20300</name>
</gene>
<proteinExistence type="predicted"/>
<dbReference type="InterPro" id="IPR001789">
    <property type="entry name" value="Sig_transdc_resp-reg_receiver"/>
</dbReference>
<dbReference type="PANTHER" id="PTHR43214:SF24">
    <property type="entry name" value="TRANSCRIPTIONAL REGULATORY PROTEIN NARL-RELATED"/>
    <property type="match status" value="1"/>
</dbReference>
<protein>
    <submittedName>
        <fullName evidence="8">Response regulator transcription factor</fullName>
    </submittedName>
</protein>
<dbReference type="PROSITE" id="PS00622">
    <property type="entry name" value="HTH_LUXR_1"/>
    <property type="match status" value="1"/>
</dbReference>
<dbReference type="CDD" id="cd06170">
    <property type="entry name" value="LuxR_C_like"/>
    <property type="match status" value="1"/>
</dbReference>
<keyword evidence="2" id="KW-0805">Transcription regulation</keyword>
<dbReference type="SUPFAM" id="SSF46894">
    <property type="entry name" value="C-terminal effector domain of the bipartite response regulators"/>
    <property type="match status" value="1"/>
</dbReference>
<dbReference type="InterPro" id="IPR039420">
    <property type="entry name" value="WalR-like"/>
</dbReference>
<evidence type="ECO:0000256" key="2">
    <source>
        <dbReference type="ARBA" id="ARBA00023015"/>
    </source>
</evidence>
<evidence type="ECO:0000259" key="6">
    <source>
        <dbReference type="PROSITE" id="PS50043"/>
    </source>
</evidence>
<evidence type="ECO:0000256" key="1">
    <source>
        <dbReference type="ARBA" id="ARBA00022553"/>
    </source>
</evidence>
<dbReference type="Proteomes" id="UP001501231">
    <property type="component" value="Unassembled WGS sequence"/>
</dbReference>
<dbReference type="SUPFAM" id="SSF52172">
    <property type="entry name" value="CheY-like"/>
    <property type="match status" value="1"/>
</dbReference>
<dbReference type="Pfam" id="PF00196">
    <property type="entry name" value="GerE"/>
    <property type="match status" value="1"/>
</dbReference>
<reference evidence="8 9" key="1">
    <citation type="journal article" date="2019" name="Int. J. Syst. Evol. Microbiol.">
        <title>The Global Catalogue of Microorganisms (GCM) 10K type strain sequencing project: providing services to taxonomists for standard genome sequencing and annotation.</title>
        <authorList>
            <consortium name="The Broad Institute Genomics Platform"/>
            <consortium name="The Broad Institute Genome Sequencing Center for Infectious Disease"/>
            <person name="Wu L."/>
            <person name="Ma J."/>
        </authorList>
    </citation>
    <scope>NUCLEOTIDE SEQUENCE [LARGE SCALE GENOMIC DNA]</scope>
    <source>
        <strain evidence="8 9">JCM 3325</strain>
    </source>
</reference>
<dbReference type="Pfam" id="PF00072">
    <property type="entry name" value="Response_reg"/>
    <property type="match status" value="1"/>
</dbReference>
<evidence type="ECO:0000256" key="5">
    <source>
        <dbReference type="PROSITE-ProRule" id="PRU00169"/>
    </source>
</evidence>
<evidence type="ECO:0000256" key="3">
    <source>
        <dbReference type="ARBA" id="ARBA00023125"/>
    </source>
</evidence>
<evidence type="ECO:0000313" key="8">
    <source>
        <dbReference type="EMBL" id="GAA2411170.1"/>
    </source>
</evidence>
<name>A0ABN3IQS7_9ACTN</name>
<dbReference type="SMART" id="SM00421">
    <property type="entry name" value="HTH_LUXR"/>
    <property type="match status" value="1"/>
</dbReference>
<evidence type="ECO:0000313" key="9">
    <source>
        <dbReference type="Proteomes" id="UP001501231"/>
    </source>
</evidence>
<dbReference type="Gene3D" id="3.40.50.2300">
    <property type="match status" value="1"/>
</dbReference>
<comment type="caution">
    <text evidence="8">The sequence shown here is derived from an EMBL/GenBank/DDBJ whole genome shotgun (WGS) entry which is preliminary data.</text>
</comment>
<feature type="domain" description="HTH luxR-type" evidence="6">
    <location>
        <begin position="151"/>
        <end position="216"/>
    </location>
</feature>
<dbReference type="PROSITE" id="PS50043">
    <property type="entry name" value="HTH_LUXR_2"/>
    <property type="match status" value="1"/>
</dbReference>
<dbReference type="PROSITE" id="PS50110">
    <property type="entry name" value="RESPONSE_REGULATORY"/>
    <property type="match status" value="1"/>
</dbReference>
<dbReference type="InterPro" id="IPR058245">
    <property type="entry name" value="NreC/VraR/RcsB-like_REC"/>
</dbReference>
<evidence type="ECO:0000256" key="4">
    <source>
        <dbReference type="ARBA" id="ARBA00023163"/>
    </source>
</evidence>
<dbReference type="InterPro" id="IPR011006">
    <property type="entry name" value="CheY-like_superfamily"/>
</dbReference>
<keyword evidence="3" id="KW-0238">DNA-binding</keyword>
<keyword evidence="1 5" id="KW-0597">Phosphoprotein</keyword>
<feature type="domain" description="Response regulatory" evidence="7">
    <location>
        <begin position="4"/>
        <end position="122"/>
    </location>
</feature>
<dbReference type="InterPro" id="IPR016032">
    <property type="entry name" value="Sig_transdc_resp-reg_C-effctor"/>
</dbReference>
<keyword evidence="4" id="KW-0804">Transcription</keyword>
<sequence length="223" mass="23080">MTVRVLVAEDQELVRGGLCHIIDRQDGMRVVAEAADGEQAVAAALGHRPDVVLMDVRMPGVDGVAALERLRGAAPEPFPAVIMLTTFDLDEYVLAALAGGAVGYLLKSIPPEALAAAVRTAAAGGSVLSPDVSARLATRLAAAVPASSGVAPERLDGFTDLDREVLVLVAHGLSNAQIAARLGCTEVTVKSRVARVLTKLGVDNRVQAAMVAYESGMVRLGLP</sequence>